<reference evidence="1 2" key="1">
    <citation type="submission" date="2019-07" db="EMBL/GenBank/DDBJ databases">
        <authorList>
            <person name="Kim J."/>
        </authorList>
    </citation>
    <scope>NUCLEOTIDE SEQUENCE [LARGE SCALE GENOMIC DNA]</scope>
    <source>
        <strain evidence="1 2">JC52</strain>
    </source>
</reference>
<dbReference type="Pfam" id="PF14871">
    <property type="entry name" value="GHL6"/>
    <property type="match status" value="1"/>
</dbReference>
<comment type="caution">
    <text evidence="1">The sequence shown here is derived from an EMBL/GenBank/DDBJ whole genome shotgun (WGS) entry which is preliminary data.</text>
</comment>
<dbReference type="SUPFAM" id="SSF52317">
    <property type="entry name" value="Class I glutamine amidotransferase-like"/>
    <property type="match status" value="1"/>
</dbReference>
<dbReference type="SUPFAM" id="SSF51445">
    <property type="entry name" value="(Trans)glycosidases"/>
    <property type="match status" value="1"/>
</dbReference>
<dbReference type="EMBL" id="VNJI01000003">
    <property type="protein sequence ID" value="TVY11298.1"/>
    <property type="molecule type" value="Genomic_DNA"/>
</dbReference>
<dbReference type="AlphaFoldDB" id="A0A559KGU0"/>
<dbReference type="Gene3D" id="3.40.50.880">
    <property type="match status" value="1"/>
</dbReference>
<sequence>MALSKRLWWQKPLRVIQPNLQVRDTDRIDPERLAQQIKDMGGNTMVFNVGGIYAWYPTEVPYHTVNEFLPKDFDLLQEVIRACHQQDIRFIARFDFSKAADTTFLQRPQWFVRDAEGEPHILGAKRPGDWSLLMSTCINGAYRNEAVAAPVLQEVIRRYDIDGIFFNAPGFVPCSCEGCRRKYKAVYGLELPKEKAGYEPDWASRCMRDNMDLLYGLIKEEKPDMPMILYYNLYRDNIFDRAETTDMLCTEPQDILSLGHHHIPEFWKPALSIKLGRSLPDRPVPFGIVHSSPGMDWRHTGLPPAEYRFWLSQIPAHGGSIWHSLTGVPDTIGDKRILEIVGEFNQQVAKVDPYMDGAEPRSEVALMWTADASSEGWADGLINKQLLFDVLLTEQAVPERLARYKVLIIPEGMKYTDEFTASLCGFVRQGGHVVAEGSLPQRSELLELFAISPELYTSEPLVASYLRFEGEANPLQKGLESTELIAHRGRVVYCQPEGSGAELLATLVPPFSPLESVGAPPERASLPVSRTDLPLALLSRQGEGTALYLPFSLSQLINEFKLFEHYQLLGNAIELGLGVGPELKVTNYQGLQVTQFATDKHRLVHLVNGAGRRPLSRSLPLHQIEVELRVPDNVKVKRVHQIISDSPLEYQLKEGRLFLTVPRLEVWECLLVEWE</sequence>
<protein>
    <recommendedName>
        <fullName evidence="3">Beta-galactosidase trimerisation domain-containing protein</fullName>
    </recommendedName>
</protein>
<dbReference type="Proteomes" id="UP000317036">
    <property type="component" value="Unassembled WGS sequence"/>
</dbReference>
<evidence type="ECO:0000313" key="1">
    <source>
        <dbReference type="EMBL" id="TVY11298.1"/>
    </source>
</evidence>
<name>A0A559KGU0_9BACL</name>
<dbReference type="OrthoDB" id="9780891at2"/>
<proteinExistence type="predicted"/>
<evidence type="ECO:0008006" key="3">
    <source>
        <dbReference type="Google" id="ProtNLM"/>
    </source>
</evidence>
<dbReference type="InterPro" id="IPR017853">
    <property type="entry name" value="GH"/>
</dbReference>
<dbReference type="InterPro" id="IPR029062">
    <property type="entry name" value="Class_I_gatase-like"/>
</dbReference>
<gene>
    <name evidence="1" type="ORF">FPZ49_03430</name>
</gene>
<dbReference type="InterPro" id="IPR028212">
    <property type="entry name" value="GHL6"/>
</dbReference>
<dbReference type="Gene3D" id="3.20.20.80">
    <property type="entry name" value="Glycosidases"/>
    <property type="match status" value="1"/>
</dbReference>
<dbReference type="RefSeq" id="WP_144843197.1">
    <property type="nucleotide sequence ID" value="NZ_VNJI01000003.1"/>
</dbReference>
<evidence type="ECO:0000313" key="2">
    <source>
        <dbReference type="Proteomes" id="UP000317036"/>
    </source>
</evidence>
<keyword evidence="2" id="KW-1185">Reference proteome</keyword>
<organism evidence="1 2">
    <name type="scientific">Paenibacillus cremeus</name>
    <dbReference type="NCBI Taxonomy" id="2163881"/>
    <lineage>
        <taxon>Bacteria</taxon>
        <taxon>Bacillati</taxon>
        <taxon>Bacillota</taxon>
        <taxon>Bacilli</taxon>
        <taxon>Bacillales</taxon>
        <taxon>Paenibacillaceae</taxon>
        <taxon>Paenibacillus</taxon>
    </lineage>
</organism>
<accession>A0A559KGU0</accession>